<evidence type="ECO:0000313" key="1">
    <source>
        <dbReference type="EMBL" id="QHS97027.1"/>
    </source>
</evidence>
<organism evidence="1">
    <name type="scientific">viral metagenome</name>
    <dbReference type="NCBI Taxonomy" id="1070528"/>
    <lineage>
        <taxon>unclassified sequences</taxon>
        <taxon>metagenomes</taxon>
        <taxon>organismal metagenomes</taxon>
    </lineage>
</organism>
<proteinExistence type="predicted"/>
<dbReference type="EMBL" id="MN739283">
    <property type="protein sequence ID" value="QHS97027.1"/>
    <property type="molecule type" value="Genomic_DNA"/>
</dbReference>
<accession>A0A6C0BXH9</accession>
<reference evidence="1" key="1">
    <citation type="journal article" date="2020" name="Nature">
        <title>Giant virus diversity and host interactions through global metagenomics.</title>
        <authorList>
            <person name="Schulz F."/>
            <person name="Roux S."/>
            <person name="Paez-Espino D."/>
            <person name="Jungbluth S."/>
            <person name="Walsh D.A."/>
            <person name="Denef V.J."/>
            <person name="McMahon K.D."/>
            <person name="Konstantinidis K.T."/>
            <person name="Eloe-Fadrosh E.A."/>
            <person name="Kyrpides N.C."/>
            <person name="Woyke T."/>
        </authorList>
    </citation>
    <scope>NUCLEOTIDE SEQUENCE</scope>
    <source>
        <strain evidence="1">GVMAG-M-3300020166-5</strain>
    </source>
</reference>
<dbReference type="AlphaFoldDB" id="A0A6C0BXH9"/>
<name>A0A6C0BXH9_9ZZZZ</name>
<protein>
    <submittedName>
        <fullName evidence="1">Uncharacterized protein</fullName>
    </submittedName>
</protein>
<sequence length="557" mass="64916">MKLIIKSKKLIINNKVNDDDVHIFNQFFIPSTDERYDEIKYCLKQNVENDDIDYIHLLCERIYTDEELGIQSNKIIQTNIGKRLTFQDVFQYIRTNDITGYLILLNSDIFFFSETINNLKRSNFHTHKLFGAILRYDYNSKDISKSKIFGPRFDSQDTWILHSNFNIPEFSEKTFDFEFGKPGCDNKLIYLMSILGYDILNDPKHIKTLHFHESKIRSYTIKDTVPLPWGVICPYSYEIDTLPNSLGVGIQQFSVWSKNFTTLMLEDNKYLSNYISDKIQSGKNFIIPRIAGIENNAAVFQRIFNENPHKDVTSLKQYIQRISYTMKNNAGIQLSNTADLYSNLYLSAFEKCDIFASWEPQGGVAPGIAQSLEYMLNKYKVKHPFWALTFDIFHYIFSEPWTHSLKGKRLLIVSPFIETIKEQLSIREHLYNGVDLFPGCTFEFLNPPQTQADEPSQDFLYEMHRFKQNVDKKLNSFDIALVSCGGYGNPICAHIYSKGKSAIYVGGVLQMYFGILGNRWIKDRPDIIKLYHNKYWTRPKSTERPKNCGKVEGACYW</sequence>